<dbReference type="PANTHER" id="PTHR47766">
    <property type="entry name" value="PROTEIN EFR3"/>
    <property type="match status" value="1"/>
</dbReference>
<dbReference type="AlphaFoldDB" id="A0A1D2VME9"/>
<dbReference type="GeneID" id="30965180"/>
<dbReference type="OrthoDB" id="19232at2759"/>
<sequence length="719" mass="81923">MIGLSVIDVLKQLLSLQFKFIKFYNKDPTNNSLVSQLIQNYTNCIASLATHVYYHDQISDMVDELFSKLLDFSKKSNENLVNFENFSLPITNLNNLTVKSRKRAISYASNFPANSNASYSHLLSSQNLINNNNNNNNSPVSNSTSNSNSNSIRKSPKEDSSSDVQNILDPNIDSPSFTNSNQNSNAQYDIQKIKNYIIILLNNIDSVFQKCSNNKSSSSIQRSLVPIDLFNESLPLLSYYSNSLTIYENLSIQLKYSNLLLVYIENELFDDDDLLIPNYRQLISNVNNPLINIFWSIDQFFKILPNFENETNFKIDSIKNIKDQNALIMNFIKIINHLISIFGINAISNGIAFFFDWQFTLDYITNKNQSDILSSDPSIFEEIKDSVAYLFLLFSVKYLIDYDSKQAGKLNKINSNKKNNGNTTNSNKGTIKSNRSSYRLPMNSCLKDILIRIKYRVENNYWYQSIKLTDKVLDADTLSQLENISTDNLQHLNYDKKDFDSYLKILSSETPSHWIDPMIELSFYKNQRYNLVHHVKSQIINGTKYNGSVASFSNQLDINSNGFNNTFTGNATIKSSDNLNGYGNLNNLNNFNNSINNLNLNREPIRLQPPVSGIGNDTLSLNSFALSLNKSGLLRSPSKAISLNMSKQNKVDSPNVKDLRQSIISTTSMLNRKYKNNRNSKNLNGTIRNNDNNNNKIPDVSDFLSKLNIDKIEQNRLVI</sequence>
<feature type="region of interest" description="Disordered" evidence="1">
    <location>
        <begin position="127"/>
        <end position="183"/>
    </location>
</feature>
<evidence type="ECO:0000313" key="2">
    <source>
        <dbReference type="EMBL" id="ODV62737.1"/>
    </source>
</evidence>
<evidence type="ECO:0000256" key="1">
    <source>
        <dbReference type="SAM" id="MobiDB-lite"/>
    </source>
</evidence>
<feature type="region of interest" description="Disordered" evidence="1">
    <location>
        <begin position="413"/>
        <end position="435"/>
    </location>
</feature>
<feature type="compositionally biased region" description="Low complexity" evidence="1">
    <location>
        <begin position="127"/>
        <end position="151"/>
    </location>
</feature>
<accession>A0A1D2VME9</accession>
<evidence type="ECO:0000313" key="3">
    <source>
        <dbReference type="Proteomes" id="UP000095038"/>
    </source>
</evidence>
<name>A0A1D2VME9_9ASCO</name>
<dbReference type="GO" id="GO:0005886">
    <property type="term" value="C:plasma membrane"/>
    <property type="evidence" value="ECO:0007669"/>
    <property type="project" value="TreeGrafter"/>
</dbReference>
<feature type="compositionally biased region" description="Polar residues" evidence="1">
    <location>
        <begin position="173"/>
        <end position="183"/>
    </location>
</feature>
<dbReference type="InterPro" id="IPR039786">
    <property type="entry name" value="EFR3"/>
</dbReference>
<dbReference type="Proteomes" id="UP000095038">
    <property type="component" value="Unassembled WGS sequence"/>
</dbReference>
<proteinExistence type="predicted"/>
<dbReference type="GO" id="GO:0072659">
    <property type="term" value="P:protein localization to plasma membrane"/>
    <property type="evidence" value="ECO:0007669"/>
    <property type="project" value="InterPro"/>
</dbReference>
<organism evidence="2 3">
    <name type="scientific">Ascoidea rubescens DSM 1968</name>
    <dbReference type="NCBI Taxonomy" id="1344418"/>
    <lineage>
        <taxon>Eukaryota</taxon>
        <taxon>Fungi</taxon>
        <taxon>Dikarya</taxon>
        <taxon>Ascomycota</taxon>
        <taxon>Saccharomycotina</taxon>
        <taxon>Saccharomycetes</taxon>
        <taxon>Ascoideaceae</taxon>
        <taxon>Ascoidea</taxon>
    </lineage>
</organism>
<dbReference type="InParanoid" id="A0A1D2VME9"/>
<dbReference type="EMBL" id="KV454476">
    <property type="protein sequence ID" value="ODV62737.1"/>
    <property type="molecule type" value="Genomic_DNA"/>
</dbReference>
<feature type="compositionally biased region" description="Low complexity" evidence="1">
    <location>
        <begin position="413"/>
        <end position="434"/>
    </location>
</feature>
<reference evidence="3" key="1">
    <citation type="submission" date="2016-05" db="EMBL/GenBank/DDBJ databases">
        <title>Comparative genomics of biotechnologically important yeasts.</title>
        <authorList>
            <consortium name="DOE Joint Genome Institute"/>
            <person name="Riley R."/>
            <person name="Haridas S."/>
            <person name="Wolfe K.H."/>
            <person name="Lopes M.R."/>
            <person name="Hittinger C.T."/>
            <person name="Goker M."/>
            <person name="Salamov A."/>
            <person name="Wisecaver J."/>
            <person name="Long T.M."/>
            <person name="Aerts A.L."/>
            <person name="Barry K."/>
            <person name="Choi C."/>
            <person name="Clum A."/>
            <person name="Coughlan A.Y."/>
            <person name="Deshpande S."/>
            <person name="Douglass A.P."/>
            <person name="Hanson S.J."/>
            <person name="Klenk H.-P."/>
            <person name="Labutti K."/>
            <person name="Lapidus A."/>
            <person name="Lindquist E."/>
            <person name="Lipzen A."/>
            <person name="Meier-Kolthoff J.P."/>
            <person name="Ohm R.A."/>
            <person name="Otillar R.P."/>
            <person name="Pangilinan J."/>
            <person name="Peng Y."/>
            <person name="Rokas A."/>
            <person name="Rosa C.A."/>
            <person name="Scheuner C."/>
            <person name="Sibirny A.A."/>
            <person name="Slot J.C."/>
            <person name="Stielow J.B."/>
            <person name="Sun H."/>
            <person name="Kurtzman C.P."/>
            <person name="Blackwell M."/>
            <person name="Grigoriev I.V."/>
            <person name="Jeffries T.W."/>
        </authorList>
    </citation>
    <scope>NUCLEOTIDE SEQUENCE [LARGE SCALE GENOMIC DNA]</scope>
    <source>
        <strain evidence="3">DSM 1968</strain>
    </source>
</reference>
<dbReference type="PANTHER" id="PTHR47766:SF1">
    <property type="entry name" value="PROTEIN EFR3"/>
    <property type="match status" value="1"/>
</dbReference>
<gene>
    <name evidence="2" type="ORF">ASCRUDRAFT_68572</name>
</gene>
<dbReference type="RefSeq" id="XP_020049044.1">
    <property type="nucleotide sequence ID" value="XM_020191544.1"/>
</dbReference>
<protein>
    <submittedName>
        <fullName evidence="2">Uncharacterized protein</fullName>
    </submittedName>
</protein>
<keyword evidence="3" id="KW-1185">Reference proteome</keyword>
<dbReference type="STRING" id="1344418.A0A1D2VME9"/>